<name>A0A8J6UI78_9FLAO</name>
<protein>
    <submittedName>
        <fullName evidence="1">Uncharacterized protein</fullName>
    </submittedName>
</protein>
<comment type="caution">
    <text evidence="1">The sequence shown here is derived from an EMBL/GenBank/DDBJ whole genome shotgun (WGS) entry which is preliminary data.</text>
</comment>
<gene>
    <name evidence="1" type="ORF">ICJ84_00455</name>
</gene>
<proteinExistence type="predicted"/>
<evidence type="ECO:0000313" key="1">
    <source>
        <dbReference type="EMBL" id="MBD0833896.1"/>
    </source>
</evidence>
<accession>A0A8J6UI78</accession>
<dbReference type="Proteomes" id="UP000602057">
    <property type="component" value="Unassembled WGS sequence"/>
</dbReference>
<evidence type="ECO:0000313" key="2">
    <source>
        <dbReference type="Proteomes" id="UP000602057"/>
    </source>
</evidence>
<keyword evidence="2" id="KW-1185">Reference proteome</keyword>
<reference evidence="1" key="1">
    <citation type="journal article" date="2013" name="Int. J. Syst. Evol. Microbiol.">
        <title>Aestuariibaculum suncheonense gen. nov., sp. nov., a marine bacterium of the family Flavobacteriaceae isolated from a tidal flat and emended descriptions of the genera Gaetbulibacter and Tamlana.</title>
        <authorList>
            <person name="Jeong S.H."/>
            <person name="Park M.S."/>
            <person name="Jin H.M."/>
            <person name="Lee K."/>
            <person name="Park W."/>
            <person name="Jeon C.O."/>
        </authorList>
    </citation>
    <scope>NUCLEOTIDE SEQUENCE</scope>
    <source>
        <strain evidence="1">SC17</strain>
    </source>
</reference>
<reference evidence="1" key="2">
    <citation type="submission" date="2020-09" db="EMBL/GenBank/DDBJ databases">
        <authorList>
            <person name="Wu Z."/>
        </authorList>
    </citation>
    <scope>NUCLEOTIDE SEQUENCE</scope>
    <source>
        <strain evidence="1">SC17</strain>
    </source>
</reference>
<dbReference type="EMBL" id="JACVXC010000001">
    <property type="protein sequence ID" value="MBD0833896.1"/>
    <property type="molecule type" value="Genomic_DNA"/>
</dbReference>
<sequence length="127" mass="14205">MKPYLLFLLPLILLSTKCDDDPVLSQDDDLNALTALKAKIETLASASECNETTTCKYIAFGSKPCGGPWGYLIYSTSIDVEILEEQVKTYNQMEADYNKKWGIFSDCMLVSPPKEVRCENNTCVAVY</sequence>
<dbReference type="AlphaFoldDB" id="A0A8J6UI78"/>
<organism evidence="1 2">
    <name type="scientific">Aestuariibaculum suncheonense</name>
    <dbReference type="NCBI Taxonomy" id="1028745"/>
    <lineage>
        <taxon>Bacteria</taxon>
        <taxon>Pseudomonadati</taxon>
        <taxon>Bacteroidota</taxon>
        <taxon>Flavobacteriia</taxon>
        <taxon>Flavobacteriales</taxon>
        <taxon>Flavobacteriaceae</taxon>
    </lineage>
</organism>
<dbReference type="RefSeq" id="WP_188214395.1">
    <property type="nucleotide sequence ID" value="NZ_BAABGH010000004.1"/>
</dbReference>